<dbReference type="Proteomes" id="UP001341840">
    <property type="component" value="Unassembled WGS sequence"/>
</dbReference>
<comment type="caution">
    <text evidence="2">The sequence shown here is derived from an EMBL/GenBank/DDBJ whole genome shotgun (WGS) entry which is preliminary data.</text>
</comment>
<feature type="compositionally biased region" description="Basic and acidic residues" evidence="1">
    <location>
        <begin position="116"/>
        <end position="127"/>
    </location>
</feature>
<dbReference type="EMBL" id="JASCZI010271990">
    <property type="protein sequence ID" value="MED6218893.1"/>
    <property type="molecule type" value="Genomic_DNA"/>
</dbReference>
<protein>
    <submittedName>
        <fullName evidence="2">Uncharacterized protein</fullName>
    </submittedName>
</protein>
<organism evidence="2 3">
    <name type="scientific">Stylosanthes scabra</name>
    <dbReference type="NCBI Taxonomy" id="79078"/>
    <lineage>
        <taxon>Eukaryota</taxon>
        <taxon>Viridiplantae</taxon>
        <taxon>Streptophyta</taxon>
        <taxon>Embryophyta</taxon>
        <taxon>Tracheophyta</taxon>
        <taxon>Spermatophyta</taxon>
        <taxon>Magnoliopsida</taxon>
        <taxon>eudicotyledons</taxon>
        <taxon>Gunneridae</taxon>
        <taxon>Pentapetalae</taxon>
        <taxon>rosids</taxon>
        <taxon>fabids</taxon>
        <taxon>Fabales</taxon>
        <taxon>Fabaceae</taxon>
        <taxon>Papilionoideae</taxon>
        <taxon>50 kb inversion clade</taxon>
        <taxon>dalbergioids sensu lato</taxon>
        <taxon>Dalbergieae</taxon>
        <taxon>Pterocarpus clade</taxon>
        <taxon>Stylosanthes</taxon>
    </lineage>
</organism>
<evidence type="ECO:0000256" key="1">
    <source>
        <dbReference type="SAM" id="MobiDB-lite"/>
    </source>
</evidence>
<gene>
    <name evidence="2" type="ORF">PIB30_030783</name>
</gene>
<feature type="compositionally biased region" description="Basic residues" evidence="1">
    <location>
        <begin position="131"/>
        <end position="141"/>
    </location>
</feature>
<feature type="region of interest" description="Disordered" evidence="1">
    <location>
        <begin position="76"/>
        <end position="152"/>
    </location>
</feature>
<evidence type="ECO:0000313" key="2">
    <source>
        <dbReference type="EMBL" id="MED6218893.1"/>
    </source>
</evidence>
<proteinExistence type="predicted"/>
<evidence type="ECO:0000313" key="3">
    <source>
        <dbReference type="Proteomes" id="UP001341840"/>
    </source>
</evidence>
<name>A0ABU6ZBS3_9FABA</name>
<keyword evidence="3" id="KW-1185">Reference proteome</keyword>
<accession>A0ABU6ZBS3</accession>
<sequence length="187" mass="20571">MHHSSVAAIVLVDKDLNTKDRIVEWERRMNLCGGVEILPFLDETYENVEEIPVMPITKTEIPKTLKSPAREVDIVNVGLPNIEKEDESAQEEENSEDNDSASANSISTQDDETYDSGERGRGKRDQGRGTGGRRGRPRKRTSIPLDLGEAEAETLIPPATSIPVIPTPSLSEGLPAMRMILTPGLRV</sequence>
<feature type="compositionally biased region" description="Acidic residues" evidence="1">
    <location>
        <begin position="84"/>
        <end position="99"/>
    </location>
</feature>
<reference evidence="2 3" key="1">
    <citation type="journal article" date="2023" name="Plants (Basel)">
        <title>Bridging the Gap: Combining Genomics and Transcriptomics Approaches to Understand Stylosanthes scabra, an Orphan Legume from the Brazilian Caatinga.</title>
        <authorList>
            <person name="Ferreira-Neto J.R.C."/>
            <person name="da Silva M.D."/>
            <person name="Binneck E."/>
            <person name="de Melo N.F."/>
            <person name="da Silva R.H."/>
            <person name="de Melo A.L.T.M."/>
            <person name="Pandolfi V."/>
            <person name="Bustamante F.O."/>
            <person name="Brasileiro-Vidal A.C."/>
            <person name="Benko-Iseppon A.M."/>
        </authorList>
    </citation>
    <scope>NUCLEOTIDE SEQUENCE [LARGE SCALE GENOMIC DNA]</scope>
    <source>
        <tissue evidence="2">Leaves</tissue>
    </source>
</reference>